<dbReference type="Proteomes" id="UP000688137">
    <property type="component" value="Unassembled WGS sequence"/>
</dbReference>
<reference evidence="2" key="1">
    <citation type="submission" date="2021-01" db="EMBL/GenBank/DDBJ databases">
        <authorList>
            <consortium name="Genoscope - CEA"/>
            <person name="William W."/>
        </authorList>
    </citation>
    <scope>NUCLEOTIDE SEQUENCE</scope>
</reference>
<feature type="compositionally biased region" description="Polar residues" evidence="1">
    <location>
        <begin position="365"/>
        <end position="377"/>
    </location>
</feature>
<sequence>MQFFVPQCHIVLEQAALKENYENIQVQQKEIQLAQLYRYATHHHTHYHNNFNTAQHLIKDLIYHFRDQKMYRFLIELIQKLISKVDIIQYSNRNIMALKPHLASQIATLEYAANNINNFPQLIQLRDIIIGYFQTSFQTPPFIINQYFIDLFNEQFIKDIYLTQFNQVHQIQLISYGHHYTPNYTAFTFYLYDDDVYTQVQPQINTVVNSQYGFQQPSTNPYQSYTNQQLNMTDSQYQQFQSQQNSYQQQQPQQVTYNNYNNQNIYVQPQNPYQSVPQPQIQGFSNNQYQNNNPYTSPPQPQIVGYQATSTSTSTYNYTTNQPTTQTPYSVVQPQSNANQTQLNYQPQPQLPGYQSSPQLPLPNQIASFPPTQGYQYNLQNNYENKVPQDYQSQQTQAYPNQISSPYQQQNYNNEPKNQQIEQQNNYNISSNQQYNSQNQQPPPYSQVQNQSYEQKQLATSQISYNVSQTPAQSNEQNQFNVNQSNQNNQTNQSIYNNQTNQSNQNNQTELNQENQNFKLPMQDLKQAQSVYSPPIPNNNQLEYQNPSNQVQGTSQMVPPPPPPPPPPPVPQQQANQVFQNQKNINEQNAVSQQESLNFQNTIKNSEPVQNDKSLFEALFLNQSLQNLQLLDKKGAPLIDQKIQFRKDRDIKGFKNHDEHALYILKCYIEGKYVQNKIDRTAEMKSLVSF</sequence>
<keyword evidence="3" id="KW-1185">Reference proteome</keyword>
<gene>
    <name evidence="2" type="ORF">PPRIM_AZ9-3.1.T0270113</name>
</gene>
<feature type="compositionally biased region" description="Polar residues" evidence="1">
    <location>
        <begin position="530"/>
        <end position="557"/>
    </location>
</feature>
<evidence type="ECO:0000313" key="3">
    <source>
        <dbReference type="Proteomes" id="UP000688137"/>
    </source>
</evidence>
<feature type="region of interest" description="Disordered" evidence="1">
    <location>
        <begin position="482"/>
        <end position="506"/>
    </location>
</feature>
<feature type="compositionally biased region" description="Pro residues" evidence="1">
    <location>
        <begin position="558"/>
        <end position="571"/>
    </location>
</feature>
<name>A0A8S1KXD6_PARPR</name>
<evidence type="ECO:0000313" key="2">
    <source>
        <dbReference type="EMBL" id="CAD8058233.1"/>
    </source>
</evidence>
<protein>
    <submittedName>
        <fullName evidence="2">Uncharacterized protein</fullName>
    </submittedName>
</protein>
<feature type="compositionally biased region" description="Low complexity" evidence="1">
    <location>
        <begin position="432"/>
        <end position="453"/>
    </location>
</feature>
<organism evidence="2 3">
    <name type="scientific">Paramecium primaurelia</name>
    <dbReference type="NCBI Taxonomy" id="5886"/>
    <lineage>
        <taxon>Eukaryota</taxon>
        <taxon>Sar</taxon>
        <taxon>Alveolata</taxon>
        <taxon>Ciliophora</taxon>
        <taxon>Intramacronucleata</taxon>
        <taxon>Oligohymenophorea</taxon>
        <taxon>Peniculida</taxon>
        <taxon>Parameciidae</taxon>
        <taxon>Paramecium</taxon>
    </lineage>
</organism>
<accession>A0A8S1KXD6</accession>
<feature type="region of interest" description="Disordered" evidence="1">
    <location>
        <begin position="530"/>
        <end position="575"/>
    </location>
</feature>
<feature type="region of interest" description="Disordered" evidence="1">
    <location>
        <begin position="269"/>
        <end position="305"/>
    </location>
</feature>
<dbReference type="AlphaFoldDB" id="A0A8S1KXD6"/>
<feature type="region of interest" description="Disordered" evidence="1">
    <location>
        <begin position="432"/>
        <end position="457"/>
    </location>
</feature>
<feature type="region of interest" description="Disordered" evidence="1">
    <location>
        <begin position="342"/>
        <end position="377"/>
    </location>
</feature>
<feature type="compositionally biased region" description="Polar residues" evidence="1">
    <location>
        <begin position="342"/>
        <end position="359"/>
    </location>
</feature>
<dbReference type="OMA" id="FKNHDEH"/>
<comment type="caution">
    <text evidence="2">The sequence shown here is derived from an EMBL/GenBank/DDBJ whole genome shotgun (WGS) entry which is preliminary data.</text>
</comment>
<evidence type="ECO:0000256" key="1">
    <source>
        <dbReference type="SAM" id="MobiDB-lite"/>
    </source>
</evidence>
<feature type="compositionally biased region" description="Polar residues" evidence="1">
    <location>
        <begin position="275"/>
        <end position="295"/>
    </location>
</feature>
<proteinExistence type="predicted"/>
<dbReference type="EMBL" id="CAJJDM010000026">
    <property type="protein sequence ID" value="CAD8058233.1"/>
    <property type="molecule type" value="Genomic_DNA"/>
</dbReference>